<evidence type="ECO:0000256" key="5">
    <source>
        <dbReference type="ARBA" id="ARBA00022970"/>
    </source>
</evidence>
<dbReference type="PANTHER" id="PTHR11795">
    <property type="entry name" value="BRANCHED-CHAIN AMINO ACID TRANSPORT SYSTEM PERMEASE PROTEIN LIVH"/>
    <property type="match status" value="1"/>
</dbReference>
<comment type="caution">
    <text evidence="10">The sequence shown here is derived from an EMBL/GenBank/DDBJ whole genome shotgun (WGS) entry which is preliminary data.</text>
</comment>
<dbReference type="GO" id="GO:0005886">
    <property type="term" value="C:plasma membrane"/>
    <property type="evidence" value="ECO:0007669"/>
    <property type="project" value="UniProtKB-SubCell"/>
</dbReference>
<keyword evidence="2" id="KW-0813">Transport</keyword>
<gene>
    <name evidence="10" type="ORF">CGL51_05690</name>
    <name evidence="11" type="ORF">CGL52_10965</name>
</gene>
<evidence type="ECO:0000256" key="9">
    <source>
        <dbReference type="SAM" id="Phobius"/>
    </source>
</evidence>
<organism evidence="10 13">
    <name type="scientific">Pyrobaculum aerophilum</name>
    <dbReference type="NCBI Taxonomy" id="13773"/>
    <lineage>
        <taxon>Archaea</taxon>
        <taxon>Thermoproteota</taxon>
        <taxon>Thermoprotei</taxon>
        <taxon>Thermoproteales</taxon>
        <taxon>Thermoproteaceae</taxon>
        <taxon>Pyrobaculum</taxon>
    </lineage>
</organism>
<name>A0A371QZ98_9CREN</name>
<dbReference type="GO" id="GO:0022857">
    <property type="term" value="F:transmembrane transporter activity"/>
    <property type="evidence" value="ECO:0007669"/>
    <property type="project" value="InterPro"/>
</dbReference>
<evidence type="ECO:0000256" key="3">
    <source>
        <dbReference type="ARBA" id="ARBA00022475"/>
    </source>
</evidence>
<dbReference type="Proteomes" id="UP000257123">
    <property type="component" value="Unassembled WGS sequence"/>
</dbReference>
<dbReference type="EMBL" id="NMUF01000038">
    <property type="protein sequence ID" value="RFA96295.1"/>
    <property type="molecule type" value="Genomic_DNA"/>
</dbReference>
<dbReference type="Pfam" id="PF02653">
    <property type="entry name" value="BPD_transp_2"/>
    <property type="match status" value="1"/>
</dbReference>
<keyword evidence="4 9" id="KW-0812">Transmembrane</keyword>
<evidence type="ECO:0000256" key="8">
    <source>
        <dbReference type="ARBA" id="ARBA00037998"/>
    </source>
</evidence>
<dbReference type="RefSeq" id="WP_116421016.1">
    <property type="nucleotide sequence ID" value="NZ_NMUE01000014.1"/>
</dbReference>
<evidence type="ECO:0000256" key="6">
    <source>
        <dbReference type="ARBA" id="ARBA00022989"/>
    </source>
</evidence>
<comment type="subcellular location">
    <subcellularLocation>
        <location evidence="1">Cell membrane</location>
        <topology evidence="1">Multi-pass membrane protein</topology>
    </subcellularLocation>
</comment>
<reference evidence="12 13" key="1">
    <citation type="submission" date="2017-07" db="EMBL/GenBank/DDBJ databases">
        <title>Draft genome sequence of aerobic hyperthermophilic archaea, Pyrobaculum aerophilum YKB31 and YKB32.</title>
        <authorList>
            <person name="Mochizuki T."/>
            <person name="Berliner A.J."/>
            <person name="Yoshida-Takashima Y."/>
            <person name="Takaki Y."/>
            <person name="Nunoura T."/>
            <person name="Takai K."/>
        </authorList>
    </citation>
    <scope>NUCLEOTIDE SEQUENCE [LARGE SCALE GENOMIC DNA]</scope>
    <source>
        <strain evidence="10 13">YKB31</strain>
        <strain evidence="11 12">YKB32</strain>
    </source>
</reference>
<feature type="transmembrane region" description="Helical" evidence="9">
    <location>
        <begin position="47"/>
        <end position="71"/>
    </location>
</feature>
<proteinExistence type="inferred from homology"/>
<dbReference type="InterPro" id="IPR052157">
    <property type="entry name" value="BCAA_transport_permease"/>
</dbReference>
<evidence type="ECO:0000313" key="10">
    <source>
        <dbReference type="EMBL" id="RFA96160.1"/>
    </source>
</evidence>
<sequence>MTLMIASLAMSIFFIGIMNIIADVYERLGIRSRDVGLAYLDLRIPELGLRGVYIVAPLLALGITAVLHLLFTRTKLGIAFRATVENPDLARVVGVNTERILAISWFLSGFLGGLGGSIYPLFLRLAHPNAGDDMLPSIFAASIVGGLQSIYGGLIGGFIIGLSEKIVPSLLSPYWAGITLYQYVVSMAILITVLVLAPRGIMGLIKRT</sequence>
<keyword evidence="6 9" id="KW-1133">Transmembrane helix</keyword>
<dbReference type="AlphaFoldDB" id="A0A371QZ98"/>
<evidence type="ECO:0000256" key="2">
    <source>
        <dbReference type="ARBA" id="ARBA00022448"/>
    </source>
</evidence>
<feature type="transmembrane region" description="Helical" evidence="9">
    <location>
        <begin position="174"/>
        <end position="197"/>
    </location>
</feature>
<keyword evidence="7 9" id="KW-0472">Membrane</keyword>
<keyword evidence="3" id="KW-1003">Cell membrane</keyword>
<feature type="transmembrane region" description="Helical" evidence="9">
    <location>
        <begin position="134"/>
        <end position="162"/>
    </location>
</feature>
<keyword evidence="5" id="KW-0029">Amino-acid transport</keyword>
<evidence type="ECO:0000256" key="1">
    <source>
        <dbReference type="ARBA" id="ARBA00004651"/>
    </source>
</evidence>
<dbReference type="GO" id="GO:0006865">
    <property type="term" value="P:amino acid transport"/>
    <property type="evidence" value="ECO:0007669"/>
    <property type="project" value="UniProtKB-KW"/>
</dbReference>
<dbReference type="PANTHER" id="PTHR11795:SF449">
    <property type="entry name" value="BRANCHED-CHAIN AMINO ACID TRANSPORT PERMEASE PROTEIN LIVH-RELATED"/>
    <property type="match status" value="1"/>
</dbReference>
<evidence type="ECO:0000313" key="13">
    <source>
        <dbReference type="Proteomes" id="UP000257123"/>
    </source>
</evidence>
<evidence type="ECO:0000313" key="12">
    <source>
        <dbReference type="Proteomes" id="UP000256877"/>
    </source>
</evidence>
<evidence type="ECO:0000313" key="11">
    <source>
        <dbReference type="EMBL" id="RFA96295.1"/>
    </source>
</evidence>
<accession>A0A371QZ98</accession>
<dbReference type="OrthoDB" id="43815at2157"/>
<dbReference type="Proteomes" id="UP000256877">
    <property type="component" value="Unassembled WGS sequence"/>
</dbReference>
<comment type="similarity">
    <text evidence="8">Belongs to the binding-protein-dependent transport system permease family. LivHM subfamily.</text>
</comment>
<dbReference type="InterPro" id="IPR001851">
    <property type="entry name" value="ABC_transp_permease"/>
</dbReference>
<feature type="transmembrane region" description="Helical" evidence="9">
    <location>
        <begin position="6"/>
        <end position="26"/>
    </location>
</feature>
<dbReference type="EMBL" id="NMUE01000014">
    <property type="protein sequence ID" value="RFA96160.1"/>
    <property type="molecule type" value="Genomic_DNA"/>
</dbReference>
<evidence type="ECO:0000256" key="7">
    <source>
        <dbReference type="ARBA" id="ARBA00023136"/>
    </source>
</evidence>
<evidence type="ECO:0000256" key="4">
    <source>
        <dbReference type="ARBA" id="ARBA00022692"/>
    </source>
</evidence>
<protein>
    <submittedName>
        <fullName evidence="10">Branched-chain amino acid ABC transporter permease</fullName>
    </submittedName>
</protein>
<feature type="transmembrane region" description="Helical" evidence="9">
    <location>
        <begin position="100"/>
        <end position="122"/>
    </location>
</feature>